<dbReference type="RefSeq" id="WP_108737196.1">
    <property type="nucleotide sequence ID" value="NZ_CP020919.1"/>
</dbReference>
<evidence type="ECO:0000313" key="2">
    <source>
        <dbReference type="EMBL" id="AWG25621.1"/>
    </source>
</evidence>
<protein>
    <submittedName>
        <fullName evidence="2">Uncharacterized protein</fullName>
    </submittedName>
</protein>
<gene>
    <name evidence="2" type="ORF">FK004_10455</name>
</gene>
<feature type="compositionally biased region" description="Polar residues" evidence="1">
    <location>
        <begin position="49"/>
        <end position="60"/>
    </location>
</feature>
<organism evidence="2 3">
    <name type="scientific">Flavobacterium kingsejongi</name>
    <dbReference type="NCBI Taxonomy" id="1678728"/>
    <lineage>
        <taxon>Bacteria</taxon>
        <taxon>Pseudomonadati</taxon>
        <taxon>Bacteroidota</taxon>
        <taxon>Flavobacteriia</taxon>
        <taxon>Flavobacteriales</taxon>
        <taxon>Flavobacteriaceae</taxon>
        <taxon>Flavobacterium</taxon>
    </lineage>
</organism>
<dbReference type="KEGG" id="fki:FK004_10455"/>
<feature type="region of interest" description="Disordered" evidence="1">
    <location>
        <begin position="46"/>
        <end position="67"/>
    </location>
</feature>
<accession>A0A2S1LPL9</accession>
<evidence type="ECO:0000256" key="1">
    <source>
        <dbReference type="SAM" id="MobiDB-lite"/>
    </source>
</evidence>
<dbReference type="Proteomes" id="UP000244677">
    <property type="component" value="Chromosome"/>
</dbReference>
<proteinExistence type="predicted"/>
<name>A0A2S1LPL9_9FLAO</name>
<evidence type="ECO:0000313" key="3">
    <source>
        <dbReference type="Proteomes" id="UP000244677"/>
    </source>
</evidence>
<dbReference type="AlphaFoldDB" id="A0A2S1LPL9"/>
<reference evidence="2 3" key="1">
    <citation type="submission" date="2017-04" db="EMBL/GenBank/DDBJ databases">
        <title>Complete genome sequence of Flavobacterium kingsejong AJ004.</title>
        <authorList>
            <person name="Lee P.C."/>
        </authorList>
    </citation>
    <scope>NUCLEOTIDE SEQUENCE [LARGE SCALE GENOMIC DNA]</scope>
    <source>
        <strain evidence="2 3">AJ004</strain>
    </source>
</reference>
<dbReference type="EMBL" id="CP020919">
    <property type="protein sequence ID" value="AWG25621.1"/>
    <property type="molecule type" value="Genomic_DNA"/>
</dbReference>
<keyword evidence="3" id="KW-1185">Reference proteome</keyword>
<sequence length="67" mass="7667">MGQNKNLNSNYDFKRNLAHQNFSAEDFTDMYDDTFSVHSLSPKAKRVVKNTSGRNNNTSEGIRKNRG</sequence>